<comment type="caution">
    <text evidence="3">The sequence shown here is derived from an EMBL/GenBank/DDBJ whole genome shotgun (WGS) entry which is preliminary data.</text>
</comment>
<sequence length="77" mass="8787">MEKSEILKLVGKRIKEMRIQKGISQADLVGKMRGEIDPTNISRIEAGRTNPTVYTLYRISEALEVKLSELIDIELEQ</sequence>
<dbReference type="GO" id="GO:0003700">
    <property type="term" value="F:DNA-binding transcription factor activity"/>
    <property type="evidence" value="ECO:0007669"/>
    <property type="project" value="TreeGrafter"/>
</dbReference>
<gene>
    <name evidence="3" type="ORF">IX39_04395</name>
</gene>
<dbReference type="eggNOG" id="COG1396">
    <property type="taxonomic scope" value="Bacteria"/>
</dbReference>
<dbReference type="InterPro" id="IPR010982">
    <property type="entry name" value="Lambda_DNA-bd_dom_sf"/>
</dbReference>
<feature type="domain" description="HTH cro/C1-type" evidence="2">
    <location>
        <begin position="14"/>
        <end position="70"/>
    </location>
</feature>
<keyword evidence="4" id="KW-1185">Reference proteome</keyword>
<dbReference type="SUPFAM" id="SSF47413">
    <property type="entry name" value="lambda repressor-like DNA-binding domains"/>
    <property type="match status" value="1"/>
</dbReference>
<evidence type="ECO:0000259" key="2">
    <source>
        <dbReference type="PROSITE" id="PS50943"/>
    </source>
</evidence>
<dbReference type="AlphaFoldDB" id="A0A085Z635"/>
<dbReference type="Pfam" id="PF01381">
    <property type="entry name" value="HTH_3"/>
    <property type="match status" value="1"/>
</dbReference>
<dbReference type="Proteomes" id="UP000028713">
    <property type="component" value="Unassembled WGS sequence"/>
</dbReference>
<organism evidence="3 4">
    <name type="scientific">Chryseobacterium formosense</name>
    <dbReference type="NCBI Taxonomy" id="236814"/>
    <lineage>
        <taxon>Bacteria</taxon>
        <taxon>Pseudomonadati</taxon>
        <taxon>Bacteroidota</taxon>
        <taxon>Flavobacteriia</taxon>
        <taxon>Flavobacteriales</taxon>
        <taxon>Weeksellaceae</taxon>
        <taxon>Chryseobacterium group</taxon>
        <taxon>Chryseobacterium</taxon>
    </lineage>
</organism>
<dbReference type="PROSITE" id="PS50943">
    <property type="entry name" value="HTH_CROC1"/>
    <property type="match status" value="1"/>
</dbReference>
<accession>A0A085Z635</accession>
<dbReference type="InterPro" id="IPR050807">
    <property type="entry name" value="TransReg_Diox_bact_type"/>
</dbReference>
<evidence type="ECO:0000313" key="3">
    <source>
        <dbReference type="EMBL" id="KFE99898.1"/>
    </source>
</evidence>
<keyword evidence="1" id="KW-0238">DNA-binding</keyword>
<reference evidence="3 4" key="1">
    <citation type="submission" date="2014-07" db="EMBL/GenBank/DDBJ databases">
        <title>Genome of Chryseobacterium formosense LMG 24722.</title>
        <authorList>
            <person name="Pipes S.E."/>
            <person name="Stropko S.J."/>
            <person name="Newman J.D."/>
        </authorList>
    </citation>
    <scope>NUCLEOTIDE SEQUENCE [LARGE SCALE GENOMIC DNA]</scope>
    <source>
        <strain evidence="3 4">LMG 24722</strain>
    </source>
</reference>
<dbReference type="GO" id="GO:0005829">
    <property type="term" value="C:cytosol"/>
    <property type="evidence" value="ECO:0007669"/>
    <property type="project" value="TreeGrafter"/>
</dbReference>
<proteinExistence type="predicted"/>
<dbReference type="RefSeq" id="WP_034673775.1">
    <property type="nucleotide sequence ID" value="NZ_FPAP01000002.1"/>
</dbReference>
<dbReference type="InterPro" id="IPR001387">
    <property type="entry name" value="Cro/C1-type_HTH"/>
</dbReference>
<dbReference type="Gene3D" id="1.10.260.40">
    <property type="entry name" value="lambda repressor-like DNA-binding domains"/>
    <property type="match status" value="1"/>
</dbReference>
<protein>
    <submittedName>
        <fullName evidence="3">Transcriptional regulator</fullName>
    </submittedName>
</protein>
<evidence type="ECO:0000256" key="1">
    <source>
        <dbReference type="ARBA" id="ARBA00023125"/>
    </source>
</evidence>
<name>A0A085Z635_9FLAO</name>
<dbReference type="SMART" id="SM00530">
    <property type="entry name" value="HTH_XRE"/>
    <property type="match status" value="1"/>
</dbReference>
<dbReference type="GO" id="GO:0003677">
    <property type="term" value="F:DNA binding"/>
    <property type="evidence" value="ECO:0007669"/>
    <property type="project" value="UniProtKB-KW"/>
</dbReference>
<dbReference type="PANTHER" id="PTHR46797:SF1">
    <property type="entry name" value="METHYLPHOSPHONATE SYNTHASE"/>
    <property type="match status" value="1"/>
</dbReference>
<dbReference type="PANTHER" id="PTHR46797">
    <property type="entry name" value="HTH-TYPE TRANSCRIPTIONAL REGULATOR"/>
    <property type="match status" value="1"/>
</dbReference>
<evidence type="ECO:0000313" key="4">
    <source>
        <dbReference type="Proteomes" id="UP000028713"/>
    </source>
</evidence>
<dbReference type="CDD" id="cd00093">
    <property type="entry name" value="HTH_XRE"/>
    <property type="match status" value="1"/>
</dbReference>
<dbReference type="OrthoDB" id="2902336at2"/>
<dbReference type="STRING" id="236814.IX39_04395"/>
<dbReference type="EMBL" id="JPRP01000001">
    <property type="protein sequence ID" value="KFE99898.1"/>
    <property type="molecule type" value="Genomic_DNA"/>
</dbReference>